<feature type="compositionally biased region" description="Basic residues" evidence="1">
    <location>
        <begin position="441"/>
        <end position="450"/>
    </location>
</feature>
<dbReference type="AlphaFoldDB" id="A0A8H3E6U6"/>
<evidence type="ECO:0000313" key="3">
    <source>
        <dbReference type="Proteomes" id="UP000663827"/>
    </source>
</evidence>
<sequence>MGCQILLDSDAYVRFEWFQSTESRGLATLPRSTATGTMLVHNHQTQLPVGRLIQGATVSPRKTPLQAKEEHPPTDDLLNSVLSWLNQGAPDWLHLRNIKSEEFERVLSKLHSLGIKPRFDWDAEMATATMRSPTKLHEYTSGWFCHQAMDVINEKLAQVGICGRPSLTHNGAAGVGVGPSAGASWEFESSVSPDQSLYLRQIDTNGRVVKVQEAPRIVLETSASQSREHIMEKVFKYLYDTDGAVHAAVICDLTNMHPLTVPRCGHKAKPFKAEIATWVPGKTGNDELDYPLDKCYHHEALGDHKVGRALTDDSGSGSDSSSESDDGPCTTSPVSGPNFDRNAREYYRINPKNPKEKQYIYRRSPEWIVLCDDLDPAIQESPIELTLDVYDILRPCSNFPNNYIEDRQISIPLGILRQELMIRVQDIRDPPETEVPAPTSTRKHPSPKSHARQEPPKKKRRVRKH</sequence>
<proteinExistence type="predicted"/>
<reference evidence="2" key="1">
    <citation type="submission" date="2021-01" db="EMBL/GenBank/DDBJ databases">
        <authorList>
            <person name="Kaushik A."/>
        </authorList>
    </citation>
    <scope>NUCLEOTIDE SEQUENCE</scope>
    <source>
        <strain evidence="2">AG5</strain>
    </source>
</reference>
<evidence type="ECO:0000313" key="2">
    <source>
        <dbReference type="EMBL" id="CAE7169800.1"/>
    </source>
</evidence>
<protein>
    <submittedName>
        <fullName evidence="2">Uncharacterized protein</fullName>
    </submittedName>
</protein>
<evidence type="ECO:0000256" key="1">
    <source>
        <dbReference type="SAM" id="MobiDB-lite"/>
    </source>
</evidence>
<feature type="region of interest" description="Disordered" evidence="1">
    <location>
        <begin position="427"/>
        <end position="465"/>
    </location>
</feature>
<comment type="caution">
    <text evidence="2">The sequence shown here is derived from an EMBL/GenBank/DDBJ whole genome shotgun (WGS) entry which is preliminary data.</text>
</comment>
<dbReference type="EMBL" id="CAJNJQ010002231">
    <property type="protein sequence ID" value="CAE7169800.1"/>
    <property type="molecule type" value="Genomic_DNA"/>
</dbReference>
<accession>A0A8H3E6U6</accession>
<feature type="region of interest" description="Disordered" evidence="1">
    <location>
        <begin position="307"/>
        <end position="342"/>
    </location>
</feature>
<dbReference type="Proteomes" id="UP000663827">
    <property type="component" value="Unassembled WGS sequence"/>
</dbReference>
<feature type="compositionally biased region" description="Low complexity" evidence="1">
    <location>
        <begin position="312"/>
        <end position="321"/>
    </location>
</feature>
<gene>
    <name evidence="2" type="ORF">RDB_LOCUS105122</name>
</gene>
<organism evidence="2 3">
    <name type="scientific">Rhizoctonia solani</name>
    <dbReference type="NCBI Taxonomy" id="456999"/>
    <lineage>
        <taxon>Eukaryota</taxon>
        <taxon>Fungi</taxon>
        <taxon>Dikarya</taxon>
        <taxon>Basidiomycota</taxon>
        <taxon>Agaricomycotina</taxon>
        <taxon>Agaricomycetes</taxon>
        <taxon>Cantharellales</taxon>
        <taxon>Ceratobasidiaceae</taxon>
        <taxon>Rhizoctonia</taxon>
    </lineage>
</organism>
<name>A0A8H3E6U6_9AGAM</name>